<dbReference type="Proteomes" id="UP001497453">
    <property type="component" value="Chromosome 11"/>
</dbReference>
<dbReference type="PANTHER" id="PTHR47332">
    <property type="entry name" value="SET DOMAIN-CONTAINING PROTEIN 5"/>
    <property type="match status" value="1"/>
</dbReference>
<dbReference type="Gene3D" id="2.170.270.10">
    <property type="entry name" value="SET domain"/>
    <property type="match status" value="1"/>
</dbReference>
<dbReference type="PROSITE" id="PS50280">
    <property type="entry name" value="SET"/>
    <property type="match status" value="1"/>
</dbReference>
<dbReference type="EMBL" id="OZ037954">
    <property type="protein sequence ID" value="CAL1698937.1"/>
    <property type="molecule type" value="Genomic_DNA"/>
</dbReference>
<evidence type="ECO:0000313" key="2">
    <source>
        <dbReference type="EMBL" id="CAL1698937.1"/>
    </source>
</evidence>
<dbReference type="SMART" id="SM00317">
    <property type="entry name" value="SET"/>
    <property type="match status" value="1"/>
</dbReference>
<sequence>MPALVRQSKESQLESKSLEDLFCGLATDKNFISIPAGPPTGLKRDTKFEPNYDAKDLLLSRDEIIATRIPDYADANEPSTVLLSLKHTKDQLLSISGFPEPLEPLSEKKYEVKPIEGIGMGIFATEDIAIGETIIRERPLLVYPVALPIDESGWPKTFHETAADLMTEDAKLAFFDLHNCHGEAKPEATGIIATNGLEIGELPGYQGPYGAVCKEISRANHSCSNNAIFSWDMLSFTEELRAVRAIGKGEEICISYGGHYQSHPRASRQTNLLMYNFTCNCPTCALPEEESKKSDAQRAIIQKTAEKDLDGFNLNGDLDILLWCMDHSQPKDKIIKRCLTMLDMMDQEGIYPECWLYYSKLCKAYCALEDADNARLWAKKAAARMRGEHGCDGGFHAVAEKPEETMCWGLRTLPSEGTSEEGM</sequence>
<evidence type="ECO:0000313" key="3">
    <source>
        <dbReference type="Proteomes" id="UP001497453"/>
    </source>
</evidence>
<dbReference type="Pfam" id="PF00856">
    <property type="entry name" value="SET"/>
    <property type="match status" value="1"/>
</dbReference>
<protein>
    <recommendedName>
        <fullName evidence="1">SET domain-containing protein</fullName>
    </recommendedName>
</protein>
<organism evidence="2 3">
    <name type="scientific">Somion occarium</name>
    <dbReference type="NCBI Taxonomy" id="3059160"/>
    <lineage>
        <taxon>Eukaryota</taxon>
        <taxon>Fungi</taxon>
        <taxon>Dikarya</taxon>
        <taxon>Basidiomycota</taxon>
        <taxon>Agaricomycotina</taxon>
        <taxon>Agaricomycetes</taxon>
        <taxon>Polyporales</taxon>
        <taxon>Cerrenaceae</taxon>
        <taxon>Somion</taxon>
    </lineage>
</organism>
<accession>A0ABP1CXT2</accession>
<feature type="domain" description="SET" evidence="1">
    <location>
        <begin position="103"/>
        <end position="257"/>
    </location>
</feature>
<gene>
    <name evidence="2" type="ORF">GFSPODELE1_LOCUS2415</name>
</gene>
<dbReference type="InterPro" id="IPR053185">
    <property type="entry name" value="SET_domain_protein"/>
</dbReference>
<keyword evidence="3" id="KW-1185">Reference proteome</keyword>
<dbReference type="PANTHER" id="PTHR47332:SF4">
    <property type="entry name" value="SET DOMAIN-CONTAINING PROTEIN 5"/>
    <property type="match status" value="1"/>
</dbReference>
<evidence type="ECO:0000259" key="1">
    <source>
        <dbReference type="PROSITE" id="PS50280"/>
    </source>
</evidence>
<reference evidence="3" key="1">
    <citation type="submission" date="2024-04" db="EMBL/GenBank/DDBJ databases">
        <authorList>
            <person name="Shaw F."/>
            <person name="Minotto A."/>
        </authorList>
    </citation>
    <scope>NUCLEOTIDE SEQUENCE [LARGE SCALE GENOMIC DNA]</scope>
</reference>
<dbReference type="InterPro" id="IPR001214">
    <property type="entry name" value="SET_dom"/>
</dbReference>
<dbReference type="CDD" id="cd20071">
    <property type="entry name" value="SET_SMYD"/>
    <property type="match status" value="1"/>
</dbReference>
<dbReference type="SUPFAM" id="SSF82199">
    <property type="entry name" value="SET domain"/>
    <property type="match status" value="1"/>
</dbReference>
<proteinExistence type="predicted"/>
<dbReference type="InterPro" id="IPR046341">
    <property type="entry name" value="SET_dom_sf"/>
</dbReference>
<name>A0ABP1CXT2_9APHY</name>